<comment type="similarity">
    <text evidence="1 4">Belongs to the glycerate kinase type-1 family.</text>
</comment>
<organism evidence="5">
    <name type="scientific">Pseudomonas aeruginosa</name>
    <dbReference type="NCBI Taxonomy" id="287"/>
    <lineage>
        <taxon>Bacteria</taxon>
        <taxon>Pseudomonadati</taxon>
        <taxon>Pseudomonadota</taxon>
        <taxon>Gammaproteobacteria</taxon>
        <taxon>Pseudomonadales</taxon>
        <taxon>Pseudomonadaceae</taxon>
        <taxon>Pseudomonas</taxon>
    </lineage>
</organism>
<protein>
    <submittedName>
        <fullName evidence="5">Glycerate kinase</fullName>
    </submittedName>
</protein>
<keyword evidence="3 4" id="KW-0418">Kinase</keyword>
<reference evidence="5" key="1">
    <citation type="submission" date="2017-01" db="EMBL/GenBank/DDBJ databases">
        <title>Complete nucleotide sequence of an IncP-2 blaVIM-2-harboring megaplasmid from Pseudomonas aeruginosa.</title>
        <authorList>
            <person name="Botelho J."/>
            <person name="Grosso F."/>
            <person name="Mabrouk A."/>
            <person name="Peixe L."/>
        </authorList>
    </citation>
    <scope>NUCLEOTIDE SEQUENCE</scope>
    <source>
        <strain evidence="5">FFUP_PS_37</strain>
        <plasmid evidence="5">pJB37</plasmid>
    </source>
</reference>
<dbReference type="Pfam" id="PF02595">
    <property type="entry name" value="Gly_kinase"/>
    <property type="match status" value="1"/>
</dbReference>
<dbReference type="NCBIfam" id="TIGR00045">
    <property type="entry name" value="glycerate kinase"/>
    <property type="match status" value="1"/>
</dbReference>
<evidence type="ECO:0000256" key="3">
    <source>
        <dbReference type="ARBA" id="ARBA00022777"/>
    </source>
</evidence>
<name>A0A1V0M5P2_PSEAI</name>
<dbReference type="PIRSF" id="PIRSF006078">
    <property type="entry name" value="GlxK"/>
    <property type="match status" value="1"/>
</dbReference>
<proteinExistence type="inferred from homology"/>
<accession>A0A1V0M5P2</accession>
<dbReference type="GO" id="GO:0008887">
    <property type="term" value="F:glycerate kinase activity"/>
    <property type="evidence" value="ECO:0007669"/>
    <property type="project" value="UniProtKB-UniRule"/>
</dbReference>
<dbReference type="EMBL" id="KY494864">
    <property type="protein sequence ID" value="ARD70171.1"/>
    <property type="molecule type" value="Genomic_DNA"/>
</dbReference>
<dbReference type="PANTHER" id="PTHR21599:SF0">
    <property type="entry name" value="GLYCERATE KINASE"/>
    <property type="match status" value="1"/>
</dbReference>
<dbReference type="SUPFAM" id="SSF110738">
    <property type="entry name" value="Glycerate kinase I"/>
    <property type="match status" value="1"/>
</dbReference>
<dbReference type="AlphaFoldDB" id="A0A1V0M5P2"/>
<evidence type="ECO:0000256" key="4">
    <source>
        <dbReference type="PIRNR" id="PIRNR006078"/>
    </source>
</evidence>
<dbReference type="InterPro" id="IPR004381">
    <property type="entry name" value="Glycerate_kinase"/>
</dbReference>
<dbReference type="InterPro" id="IPR018193">
    <property type="entry name" value="Glyc_kinase_flavodox-like_fold"/>
</dbReference>
<geneLocation type="plasmid" evidence="5">
    <name>pJB37</name>
</geneLocation>
<keyword evidence="5" id="KW-0614">Plasmid</keyword>
<dbReference type="Gene3D" id="3.40.50.10350">
    <property type="entry name" value="Glycerate kinase, domain 1"/>
    <property type="match status" value="1"/>
</dbReference>
<evidence type="ECO:0000313" key="5">
    <source>
        <dbReference type="EMBL" id="ARD70171.1"/>
    </source>
</evidence>
<evidence type="ECO:0000256" key="1">
    <source>
        <dbReference type="ARBA" id="ARBA00006284"/>
    </source>
</evidence>
<dbReference type="GO" id="GO:0031388">
    <property type="term" value="P:organic acid phosphorylation"/>
    <property type="evidence" value="ECO:0007669"/>
    <property type="project" value="UniProtKB-UniRule"/>
</dbReference>
<evidence type="ECO:0000256" key="2">
    <source>
        <dbReference type="ARBA" id="ARBA00022679"/>
    </source>
</evidence>
<dbReference type="InterPro" id="IPR018197">
    <property type="entry name" value="Glycerate_kinase_RE-like"/>
</dbReference>
<keyword evidence="2 4" id="KW-0808">Transferase</keyword>
<dbReference type="PANTHER" id="PTHR21599">
    <property type="entry name" value="GLYCERATE KINASE"/>
    <property type="match status" value="1"/>
</dbReference>
<dbReference type="InterPro" id="IPR036129">
    <property type="entry name" value="Glycerate_kinase_sf"/>
</dbReference>
<sequence length="398" mass="40854">MKQEQSPQTTAWPEGYCMKVVIAPDSFKESLSAELVAEAIALGVRDSAPDAEIVCVPMADGGEGTVDAVLAATRGERRFSRVRGPLGAEVQATWGWLSESRTAVIEMAAASGIHLVAPAARDVTRASTFGTGQLVLQALNAGAQRIIMGFGGSATNDGGTGMLRALGAKFLDSAGDELEEGGLALNALRRIDLSSLDERLHKVRIDVACDVDNPLTGPKGASHVFGPQKGASPDQVLALDESLAAYADIVAEQLQEDVRDFPGAGAAGGIGFAAKAFLQAEFRPGVQLIADLSGLSLAVQGADLVITGEGKLDEQTLYGKTPAGVAAIAAAAGVPTVAIAGTLGAGYQRLRNIGIVAAFSITSGPMNLESACADAAMLLRHRAADVVQLWKVARVGGA</sequence>
<dbReference type="Gene3D" id="3.90.1510.10">
    <property type="entry name" value="Glycerate kinase, domain 2"/>
    <property type="match status" value="1"/>
</dbReference>